<sequence length="407" mass="45634">MKMKELLKNKEVKRAYIIILLFGIISLFGDIIYEGARGVNGPYLKILGSNAFILGLIIGISEFVGYGLRFFSGYLSDKTKAHWIFLFVGYSLLISIPLLSLTGVWQLAALLIVLERLGKGLRSPARDTLVSFATKKVGTGIGFGISEFFDQIGATAGPLIFSLFFISKGGGERSLTDYQSAYRIMFIPYVLLITVIITVYIIYKGNKFESETKKIENEGLSKLFWIYSLFTFTTTFGFVNFALIGYHMKDVKIVSDNVIPLFYAVAMLVDAFFAIIIGKIYDNFKENFKKEDAGLNLLVVIPMLTTFIIPMAFSMNYYLILVAVILWGIVMAAHETIMKAAIADITSIKKRGTGYGVFNLIYGLSFFIGSSFIGFLYDFSKGILITFLIFSQIISIYLFFLLKRNLS</sequence>
<name>A0A101I302_UNCT6</name>
<feature type="transmembrane region" description="Helical" evidence="6">
    <location>
        <begin position="355"/>
        <end position="377"/>
    </location>
</feature>
<keyword evidence="4 6" id="KW-1133">Transmembrane helix</keyword>
<reference evidence="9" key="1">
    <citation type="journal article" date="2015" name="MBio">
        <title>Genome-Resolved Metagenomic Analysis Reveals Roles for Candidate Phyla and Other Microbial Community Members in Biogeochemical Transformations in Oil Reservoirs.</title>
        <authorList>
            <person name="Hu P."/>
            <person name="Tom L."/>
            <person name="Singh A."/>
            <person name="Thomas B.C."/>
            <person name="Baker B.J."/>
            <person name="Piceno Y.M."/>
            <person name="Andersen G.L."/>
            <person name="Banfield J.F."/>
        </authorList>
    </citation>
    <scope>NUCLEOTIDE SEQUENCE [LARGE SCALE GENOMIC DNA]</scope>
</reference>
<evidence type="ECO:0000259" key="7">
    <source>
        <dbReference type="PROSITE" id="PS50850"/>
    </source>
</evidence>
<comment type="caution">
    <text evidence="8">The sequence shown here is derived from an EMBL/GenBank/DDBJ whole genome shotgun (WGS) entry which is preliminary data.</text>
</comment>
<dbReference type="AlphaFoldDB" id="A0A101I302"/>
<organism evidence="8 9">
    <name type="scientific">candidate division TA06 bacterium 34_109</name>
    <dbReference type="NCBI Taxonomy" id="1635277"/>
    <lineage>
        <taxon>Bacteria</taxon>
        <taxon>Bacteria division TA06</taxon>
    </lineage>
</organism>
<gene>
    <name evidence="8" type="ORF">XE03_0058</name>
</gene>
<feature type="transmembrane region" description="Helical" evidence="6">
    <location>
        <begin position="12"/>
        <end position="32"/>
    </location>
</feature>
<comment type="subcellular location">
    <subcellularLocation>
        <location evidence="1">Cell membrane</location>
        <topology evidence="1">Multi-pass membrane protein</topology>
    </subcellularLocation>
</comment>
<keyword evidence="5 6" id="KW-0472">Membrane</keyword>
<dbReference type="GO" id="GO:0022857">
    <property type="term" value="F:transmembrane transporter activity"/>
    <property type="evidence" value="ECO:0007669"/>
    <property type="project" value="InterPro"/>
</dbReference>
<dbReference type="Pfam" id="PF07690">
    <property type="entry name" value="MFS_1"/>
    <property type="match status" value="1"/>
</dbReference>
<dbReference type="CDD" id="cd17370">
    <property type="entry name" value="MFS_MJ1317_like"/>
    <property type="match status" value="1"/>
</dbReference>
<evidence type="ECO:0000313" key="9">
    <source>
        <dbReference type="Proteomes" id="UP000053467"/>
    </source>
</evidence>
<feature type="transmembrane region" description="Helical" evidence="6">
    <location>
        <begin position="224"/>
        <end position="246"/>
    </location>
</feature>
<dbReference type="GO" id="GO:0005886">
    <property type="term" value="C:plasma membrane"/>
    <property type="evidence" value="ECO:0007669"/>
    <property type="project" value="UniProtKB-SubCell"/>
</dbReference>
<evidence type="ECO:0000313" key="8">
    <source>
        <dbReference type="EMBL" id="KUK88052.1"/>
    </source>
</evidence>
<dbReference type="PANTHER" id="PTHR42688:SF1">
    <property type="entry name" value="BLR5212 PROTEIN"/>
    <property type="match status" value="1"/>
</dbReference>
<feature type="transmembrane region" description="Helical" evidence="6">
    <location>
        <begin position="181"/>
        <end position="203"/>
    </location>
</feature>
<feature type="transmembrane region" description="Helical" evidence="6">
    <location>
        <begin position="293"/>
        <end position="311"/>
    </location>
</feature>
<feature type="transmembrane region" description="Helical" evidence="6">
    <location>
        <begin position="258"/>
        <end position="281"/>
    </location>
</feature>
<dbReference type="InterPro" id="IPR036259">
    <property type="entry name" value="MFS_trans_sf"/>
</dbReference>
<evidence type="ECO:0000256" key="5">
    <source>
        <dbReference type="ARBA" id="ARBA00023136"/>
    </source>
</evidence>
<keyword evidence="2" id="KW-1003">Cell membrane</keyword>
<keyword evidence="3 6" id="KW-0812">Transmembrane</keyword>
<dbReference type="EMBL" id="LGGX01000001">
    <property type="protein sequence ID" value="KUK88052.1"/>
    <property type="molecule type" value="Genomic_DNA"/>
</dbReference>
<dbReference type="SUPFAM" id="SSF103473">
    <property type="entry name" value="MFS general substrate transporter"/>
    <property type="match status" value="1"/>
</dbReference>
<dbReference type="Proteomes" id="UP000053467">
    <property type="component" value="Unassembled WGS sequence"/>
</dbReference>
<evidence type="ECO:0000256" key="4">
    <source>
        <dbReference type="ARBA" id="ARBA00022989"/>
    </source>
</evidence>
<protein>
    <submittedName>
        <fullName evidence="8">Major facilitator superfamily MFS_1</fullName>
    </submittedName>
</protein>
<dbReference type="PROSITE" id="PS50850">
    <property type="entry name" value="MFS"/>
    <property type="match status" value="1"/>
</dbReference>
<proteinExistence type="predicted"/>
<feature type="transmembrane region" description="Helical" evidence="6">
    <location>
        <begin position="317"/>
        <end position="334"/>
    </location>
</feature>
<evidence type="ECO:0000256" key="3">
    <source>
        <dbReference type="ARBA" id="ARBA00022692"/>
    </source>
</evidence>
<feature type="transmembrane region" description="Helical" evidence="6">
    <location>
        <begin position="83"/>
        <end position="114"/>
    </location>
</feature>
<dbReference type="Gene3D" id="1.20.1250.20">
    <property type="entry name" value="MFS general substrate transporter like domains"/>
    <property type="match status" value="2"/>
</dbReference>
<evidence type="ECO:0000256" key="6">
    <source>
        <dbReference type="SAM" id="Phobius"/>
    </source>
</evidence>
<dbReference type="PANTHER" id="PTHR42688">
    <property type="entry name" value="CONSERVED PROTEIN"/>
    <property type="match status" value="1"/>
</dbReference>
<evidence type="ECO:0000256" key="2">
    <source>
        <dbReference type="ARBA" id="ARBA00022475"/>
    </source>
</evidence>
<feature type="domain" description="Major facilitator superfamily (MFS) profile" evidence="7">
    <location>
        <begin position="184"/>
        <end position="407"/>
    </location>
</feature>
<feature type="transmembrane region" description="Helical" evidence="6">
    <location>
        <begin position="52"/>
        <end position="71"/>
    </location>
</feature>
<accession>A0A101I302</accession>
<dbReference type="InterPro" id="IPR052425">
    <property type="entry name" value="Uncharacterized_MFS-type"/>
</dbReference>
<dbReference type="InterPro" id="IPR011701">
    <property type="entry name" value="MFS"/>
</dbReference>
<dbReference type="PATRIC" id="fig|1635277.3.peg.62"/>
<feature type="transmembrane region" description="Helical" evidence="6">
    <location>
        <begin position="383"/>
        <end position="402"/>
    </location>
</feature>
<evidence type="ECO:0000256" key="1">
    <source>
        <dbReference type="ARBA" id="ARBA00004651"/>
    </source>
</evidence>
<dbReference type="InterPro" id="IPR020846">
    <property type="entry name" value="MFS_dom"/>
</dbReference>